<dbReference type="AlphaFoldDB" id="A0AAW6BNB9"/>
<protein>
    <submittedName>
        <fullName evidence="1">Uncharacterized protein</fullName>
    </submittedName>
</protein>
<reference evidence="1" key="1">
    <citation type="submission" date="2023-01" db="EMBL/GenBank/DDBJ databases">
        <title>Genome sequencing of Photorhabdus bodei 09-20.</title>
        <authorList>
            <person name="Kalindamar S."/>
            <person name="Kumru S."/>
        </authorList>
    </citation>
    <scope>NUCLEOTIDE SEQUENCE</scope>
    <source>
        <strain evidence="1">09-20</strain>
    </source>
</reference>
<accession>A0AAW6BNB9</accession>
<proteinExistence type="predicted"/>
<gene>
    <name evidence="1" type="ORF">PH362_24275</name>
</gene>
<dbReference type="RefSeq" id="WP_113044181.1">
    <property type="nucleotide sequence ID" value="NZ_CAWQKC010000012.1"/>
</dbReference>
<evidence type="ECO:0000313" key="2">
    <source>
        <dbReference type="Proteomes" id="UP001212996"/>
    </source>
</evidence>
<comment type="caution">
    <text evidence="1">The sequence shown here is derived from an EMBL/GenBank/DDBJ whole genome shotgun (WGS) entry which is preliminary data.</text>
</comment>
<sequence length="73" mass="8542">MAKRRRSKTQQGFEGMTIPQLFQIKEGSTDGYVNSQKFIEPYSTHSGDILMPLNRSMRRHAKKMKIEIKEVKQ</sequence>
<name>A0AAW6BNB9_9GAMM</name>
<dbReference type="Proteomes" id="UP001212996">
    <property type="component" value="Unassembled WGS sequence"/>
</dbReference>
<organism evidence="1 2">
    <name type="scientific">Photorhabdus bodei</name>
    <dbReference type="NCBI Taxonomy" id="2029681"/>
    <lineage>
        <taxon>Bacteria</taxon>
        <taxon>Pseudomonadati</taxon>
        <taxon>Pseudomonadota</taxon>
        <taxon>Gammaproteobacteria</taxon>
        <taxon>Enterobacterales</taxon>
        <taxon>Morganellaceae</taxon>
        <taxon>Photorhabdus</taxon>
    </lineage>
</organism>
<dbReference type="EMBL" id="JAQMFO010000065">
    <property type="protein sequence ID" value="MDB6374927.1"/>
    <property type="molecule type" value="Genomic_DNA"/>
</dbReference>
<evidence type="ECO:0000313" key="1">
    <source>
        <dbReference type="EMBL" id="MDB6374927.1"/>
    </source>
</evidence>